<dbReference type="PANTHER" id="PTHR34071:SF2">
    <property type="entry name" value="FLAVIN-NUCLEOTIDE-BINDING PROTEIN"/>
    <property type="match status" value="1"/>
</dbReference>
<evidence type="ECO:0000313" key="1">
    <source>
        <dbReference type="EMBL" id="MCB7386040.1"/>
    </source>
</evidence>
<comment type="caution">
    <text evidence="1">The sequence shown here is derived from an EMBL/GenBank/DDBJ whole genome shotgun (WGS) entry which is preliminary data.</text>
</comment>
<sequence length="197" mass="22764">MKEDRYRERQAAVPGIFAPHCRWTNRKADDIIVEDAKERKKEKMRRKDREVSEISEILKVIDECKICRVGFWDSENVYMVPMNFGYEYKEEYLVFYFHGAKSGRKYDIIADNPNVGFEMDCGHDLIVGDSACEYSYRFASVIGNGSAEVVSDIGEKKKALALIMKQQTGGTFTFDDKQAAAVNVWKVTTREFTCKKY</sequence>
<dbReference type="EMBL" id="JAJCIS010000001">
    <property type="protein sequence ID" value="MCB7386040.1"/>
    <property type="molecule type" value="Genomic_DNA"/>
</dbReference>
<proteinExistence type="predicted"/>
<dbReference type="PANTHER" id="PTHR34071">
    <property type="entry name" value="5-NITROIMIDAZOLE ANTIBIOTICS RESISTANCE PROTEIN, NIMA-FAMILY-RELATED PROTEIN-RELATED"/>
    <property type="match status" value="1"/>
</dbReference>
<organism evidence="1 2">
    <name type="scientific">Bariatricus massiliensis</name>
    <dbReference type="NCBI Taxonomy" id="1745713"/>
    <lineage>
        <taxon>Bacteria</taxon>
        <taxon>Bacillati</taxon>
        <taxon>Bacillota</taxon>
        <taxon>Clostridia</taxon>
        <taxon>Lachnospirales</taxon>
        <taxon>Lachnospiraceae</taxon>
        <taxon>Bariatricus</taxon>
    </lineage>
</organism>
<name>A0ABS8DC99_9FIRM</name>
<dbReference type="Pfam" id="PF12900">
    <property type="entry name" value="Pyridox_ox_2"/>
    <property type="match status" value="1"/>
</dbReference>
<dbReference type="Gene3D" id="2.30.110.10">
    <property type="entry name" value="Electron Transport, Fmn-binding Protein, Chain A"/>
    <property type="match status" value="1"/>
</dbReference>
<gene>
    <name evidence="1" type="ORF">LIZ65_01965</name>
</gene>
<accession>A0ABS8DC99</accession>
<dbReference type="RefSeq" id="WP_227183220.1">
    <property type="nucleotide sequence ID" value="NZ_JAJCIQ010000001.1"/>
</dbReference>
<dbReference type="InterPro" id="IPR024747">
    <property type="entry name" value="Pyridox_Oxase-rel"/>
</dbReference>
<reference evidence="1 2" key="1">
    <citation type="submission" date="2021-10" db="EMBL/GenBank/DDBJ databases">
        <title>Collection of gut derived symbiotic bacterial strains cultured from healthy donors.</title>
        <authorList>
            <person name="Lin H."/>
            <person name="Littmann E."/>
            <person name="Kohout C."/>
            <person name="Pamer E.G."/>
        </authorList>
    </citation>
    <scope>NUCLEOTIDE SEQUENCE [LARGE SCALE GENOMIC DNA]</scope>
    <source>
        <strain evidence="1 2">DFI.1.165</strain>
    </source>
</reference>
<keyword evidence="2" id="KW-1185">Reference proteome</keyword>
<evidence type="ECO:0000313" key="2">
    <source>
        <dbReference type="Proteomes" id="UP001299546"/>
    </source>
</evidence>
<dbReference type="SUPFAM" id="SSF50475">
    <property type="entry name" value="FMN-binding split barrel"/>
    <property type="match status" value="1"/>
</dbReference>
<protein>
    <submittedName>
        <fullName evidence="1">Pyridoxamine 5'-phosphate oxidase family protein</fullName>
    </submittedName>
</protein>
<dbReference type="Proteomes" id="UP001299546">
    <property type="component" value="Unassembled WGS sequence"/>
</dbReference>
<dbReference type="InterPro" id="IPR012349">
    <property type="entry name" value="Split_barrel_FMN-bd"/>
</dbReference>